<reference evidence="3" key="2">
    <citation type="submission" date="2015-01" db="EMBL/GenBank/DDBJ databases">
        <title>Evolutionary Origins and Diversification of the Mycorrhizal Mutualists.</title>
        <authorList>
            <consortium name="DOE Joint Genome Institute"/>
            <consortium name="Mycorrhizal Genomics Consortium"/>
            <person name="Kohler A."/>
            <person name="Kuo A."/>
            <person name="Nagy L.G."/>
            <person name="Floudas D."/>
            <person name="Copeland A."/>
            <person name="Barry K.W."/>
            <person name="Cichocki N."/>
            <person name="Veneault-Fourrey C."/>
            <person name="LaButti K."/>
            <person name="Lindquist E.A."/>
            <person name="Lipzen A."/>
            <person name="Lundell T."/>
            <person name="Morin E."/>
            <person name="Murat C."/>
            <person name="Riley R."/>
            <person name="Ohm R."/>
            <person name="Sun H."/>
            <person name="Tunlid A."/>
            <person name="Henrissat B."/>
            <person name="Grigoriev I.V."/>
            <person name="Hibbett D.S."/>
            <person name="Martin F."/>
        </authorList>
    </citation>
    <scope>NUCLEOTIDE SEQUENCE [LARGE SCALE GENOMIC DNA]</scope>
    <source>
        <strain evidence="3">Marx 270</strain>
    </source>
</reference>
<dbReference type="InParanoid" id="A0A0C3L0G7"/>
<evidence type="ECO:0000313" key="3">
    <source>
        <dbReference type="Proteomes" id="UP000054217"/>
    </source>
</evidence>
<dbReference type="EMBL" id="KN831944">
    <property type="protein sequence ID" value="KIO15262.1"/>
    <property type="molecule type" value="Genomic_DNA"/>
</dbReference>
<organism evidence="2 3">
    <name type="scientific">Pisolithus tinctorius Marx 270</name>
    <dbReference type="NCBI Taxonomy" id="870435"/>
    <lineage>
        <taxon>Eukaryota</taxon>
        <taxon>Fungi</taxon>
        <taxon>Dikarya</taxon>
        <taxon>Basidiomycota</taxon>
        <taxon>Agaricomycotina</taxon>
        <taxon>Agaricomycetes</taxon>
        <taxon>Agaricomycetidae</taxon>
        <taxon>Boletales</taxon>
        <taxon>Sclerodermatineae</taxon>
        <taxon>Pisolithaceae</taxon>
        <taxon>Pisolithus</taxon>
    </lineage>
</organism>
<dbReference type="Proteomes" id="UP000054217">
    <property type="component" value="Unassembled WGS sequence"/>
</dbReference>
<feature type="compositionally biased region" description="Polar residues" evidence="1">
    <location>
        <begin position="24"/>
        <end position="35"/>
    </location>
</feature>
<name>A0A0C3L0G7_PISTI</name>
<reference evidence="2 3" key="1">
    <citation type="submission" date="2014-04" db="EMBL/GenBank/DDBJ databases">
        <authorList>
            <consortium name="DOE Joint Genome Institute"/>
            <person name="Kuo A."/>
            <person name="Kohler A."/>
            <person name="Costa M.D."/>
            <person name="Nagy L.G."/>
            <person name="Floudas D."/>
            <person name="Copeland A."/>
            <person name="Barry K.W."/>
            <person name="Cichocki N."/>
            <person name="Veneault-Fourrey C."/>
            <person name="LaButti K."/>
            <person name="Lindquist E.A."/>
            <person name="Lipzen A."/>
            <person name="Lundell T."/>
            <person name="Morin E."/>
            <person name="Murat C."/>
            <person name="Sun H."/>
            <person name="Tunlid A."/>
            <person name="Henrissat B."/>
            <person name="Grigoriev I.V."/>
            <person name="Hibbett D.S."/>
            <person name="Martin F."/>
            <person name="Nordberg H.P."/>
            <person name="Cantor M.N."/>
            <person name="Hua S.X."/>
        </authorList>
    </citation>
    <scope>NUCLEOTIDE SEQUENCE [LARGE SCALE GENOMIC DNA]</scope>
    <source>
        <strain evidence="2 3">Marx 270</strain>
    </source>
</reference>
<proteinExistence type="predicted"/>
<sequence length="66" mass="7248">MSLVEMRVDVETVTDNTGPGCVGSVQNLTLPTAPSRSEARADRTNERSLFHDFTDAVACVAKRMRH</sequence>
<feature type="region of interest" description="Disordered" evidence="1">
    <location>
        <begin position="15"/>
        <end position="44"/>
    </location>
</feature>
<evidence type="ECO:0000256" key="1">
    <source>
        <dbReference type="SAM" id="MobiDB-lite"/>
    </source>
</evidence>
<dbReference type="AlphaFoldDB" id="A0A0C3L0G7"/>
<keyword evidence="3" id="KW-1185">Reference proteome</keyword>
<protein>
    <submittedName>
        <fullName evidence="2">Uncharacterized protein</fullName>
    </submittedName>
</protein>
<dbReference type="HOGENOM" id="CLU_2832178_0_0_1"/>
<evidence type="ECO:0000313" key="2">
    <source>
        <dbReference type="EMBL" id="KIO15262.1"/>
    </source>
</evidence>
<gene>
    <name evidence="2" type="ORF">M404DRAFT_991996</name>
</gene>
<accession>A0A0C3L0G7</accession>